<evidence type="ECO:0000313" key="3">
    <source>
        <dbReference type="Proteomes" id="UP000540989"/>
    </source>
</evidence>
<keyword evidence="3" id="KW-1185">Reference proteome</keyword>
<reference evidence="2 3" key="1">
    <citation type="submission" date="2020-08" db="EMBL/GenBank/DDBJ databases">
        <title>Genomic Encyclopedia of Type Strains, Phase IV (KMG-V): Genome sequencing to study the core and pangenomes of soil and plant-associated prokaryotes.</title>
        <authorList>
            <person name="Whitman W."/>
        </authorList>
    </citation>
    <scope>NUCLEOTIDE SEQUENCE [LARGE SCALE GENOMIC DNA]</scope>
    <source>
        <strain evidence="2 3">M8UP14</strain>
    </source>
</reference>
<name>A0A7W7ZJT7_9BACT</name>
<comment type="caution">
    <text evidence="2">The sequence shown here is derived from an EMBL/GenBank/DDBJ whole genome shotgun (WGS) entry which is preliminary data.</text>
</comment>
<dbReference type="EMBL" id="JACHIP010000033">
    <property type="protein sequence ID" value="MBB5061252.1"/>
    <property type="molecule type" value="Genomic_DNA"/>
</dbReference>
<dbReference type="RefSeq" id="WP_184224048.1">
    <property type="nucleotide sequence ID" value="NZ_JACHIP010000033.1"/>
</dbReference>
<organism evidence="2 3">
    <name type="scientific">Granulicella aggregans</name>
    <dbReference type="NCBI Taxonomy" id="474949"/>
    <lineage>
        <taxon>Bacteria</taxon>
        <taxon>Pseudomonadati</taxon>
        <taxon>Acidobacteriota</taxon>
        <taxon>Terriglobia</taxon>
        <taxon>Terriglobales</taxon>
        <taxon>Acidobacteriaceae</taxon>
        <taxon>Granulicella</taxon>
    </lineage>
</organism>
<dbReference type="Proteomes" id="UP000540989">
    <property type="component" value="Unassembled WGS sequence"/>
</dbReference>
<accession>A0A7W7ZJT7</accession>
<proteinExistence type="predicted"/>
<feature type="region of interest" description="Disordered" evidence="1">
    <location>
        <begin position="1"/>
        <end position="29"/>
    </location>
</feature>
<dbReference type="AlphaFoldDB" id="A0A7W7ZJT7"/>
<protein>
    <submittedName>
        <fullName evidence="2">Uncharacterized protein</fullName>
    </submittedName>
</protein>
<evidence type="ECO:0000256" key="1">
    <source>
        <dbReference type="SAM" id="MobiDB-lite"/>
    </source>
</evidence>
<sequence>MSLSISAVAPNPSGFTQNAPAPLPTPTLSEQEHTLASSGHSVVQIATFLEIPTSQVDSTLSIKTASLTDAVAAGLSVHV</sequence>
<gene>
    <name evidence="2" type="ORF">HDF16_005988</name>
</gene>
<evidence type="ECO:0000313" key="2">
    <source>
        <dbReference type="EMBL" id="MBB5061252.1"/>
    </source>
</evidence>